<dbReference type="EMBL" id="BJUB01000010">
    <property type="protein sequence ID" value="GEK22609.1"/>
    <property type="molecule type" value="Genomic_DNA"/>
</dbReference>
<dbReference type="Proteomes" id="UP000321118">
    <property type="component" value="Unassembled WGS sequence"/>
</dbReference>
<reference evidence="1 2" key="1">
    <citation type="submission" date="2019-07" db="EMBL/GenBank/DDBJ databases">
        <title>Whole genome shotgun sequence of Cellulomonas xylanilytica NBRC 101102.</title>
        <authorList>
            <person name="Hosoyama A."/>
            <person name="Uohara A."/>
            <person name="Ohji S."/>
            <person name="Ichikawa N."/>
        </authorList>
    </citation>
    <scope>NUCLEOTIDE SEQUENCE [LARGE SCALE GENOMIC DNA]</scope>
    <source>
        <strain evidence="1 2">NBRC 101102</strain>
    </source>
</reference>
<dbReference type="OrthoDB" id="5121906at2"/>
<sequence length="89" mass="10311">MRVERGLTHWSSTVVTEPVYVVEFWTSGGESEQWRVLDAEDVDDVMDWARRRQIGRVLSVSIEHHDEYGTSVLRLLGETRVPRRAVRSA</sequence>
<name>A0A510V6W4_9CELL</name>
<comment type="caution">
    <text evidence="1">The sequence shown here is derived from an EMBL/GenBank/DDBJ whole genome shotgun (WGS) entry which is preliminary data.</text>
</comment>
<proteinExistence type="predicted"/>
<evidence type="ECO:0000313" key="1">
    <source>
        <dbReference type="EMBL" id="GEK22609.1"/>
    </source>
</evidence>
<dbReference type="RefSeq" id="WP_146928875.1">
    <property type="nucleotide sequence ID" value="NZ_BJUB01000010.1"/>
</dbReference>
<organism evidence="1 2">
    <name type="scientific">Cellulomonas xylanilytica</name>
    <dbReference type="NCBI Taxonomy" id="233583"/>
    <lineage>
        <taxon>Bacteria</taxon>
        <taxon>Bacillati</taxon>
        <taxon>Actinomycetota</taxon>
        <taxon>Actinomycetes</taxon>
        <taxon>Micrococcales</taxon>
        <taxon>Cellulomonadaceae</taxon>
        <taxon>Cellulomonas</taxon>
    </lineage>
</organism>
<dbReference type="AlphaFoldDB" id="A0A510V6W4"/>
<keyword evidence="2" id="KW-1185">Reference proteome</keyword>
<evidence type="ECO:0000313" key="2">
    <source>
        <dbReference type="Proteomes" id="UP000321118"/>
    </source>
</evidence>
<gene>
    <name evidence="1" type="ORF">CXY01_31290</name>
</gene>
<protein>
    <submittedName>
        <fullName evidence="1">Uncharacterized protein</fullName>
    </submittedName>
</protein>
<accession>A0A510V6W4</accession>